<accession>A0AAI9HVU3</accession>
<comment type="caution">
    <text evidence="1">The sequence shown here is derived from an EMBL/GenBank/DDBJ whole genome shotgun (WGS) entry which is preliminary data.</text>
</comment>
<name>A0AAI9HVU3_MORMO</name>
<protein>
    <submittedName>
        <fullName evidence="1">Uncharacterized protein</fullName>
    </submittedName>
</protein>
<gene>
    <name evidence="1" type="ORF">PN925_003913</name>
</gene>
<reference evidence="1" key="1">
    <citation type="submission" date="2024-02" db="EMBL/GenBank/DDBJ databases">
        <authorList>
            <consortium name="Clinical and Environmental Microbiology Branch: Whole genome sequencing antimicrobial resistance pathogens in the healthcare setting"/>
        </authorList>
    </citation>
    <scope>NUCLEOTIDE SEQUENCE</scope>
    <source>
        <strain evidence="1">2023KU-00017</strain>
    </source>
</reference>
<proteinExistence type="predicted"/>
<dbReference type="EMBL" id="ABKJEP030000097">
    <property type="protein sequence ID" value="EMO9458493.1"/>
    <property type="molecule type" value="Genomic_DNA"/>
</dbReference>
<sequence length="14" mass="1762">MSKRKAKQYSYLRC</sequence>
<evidence type="ECO:0000313" key="1">
    <source>
        <dbReference type="EMBL" id="EMO9458493.1"/>
    </source>
</evidence>
<organism evidence="1">
    <name type="scientific">Morganella morganii</name>
    <name type="common">Proteus morganii</name>
    <dbReference type="NCBI Taxonomy" id="582"/>
    <lineage>
        <taxon>Bacteria</taxon>
        <taxon>Pseudomonadati</taxon>
        <taxon>Pseudomonadota</taxon>
        <taxon>Gammaproteobacteria</taxon>
        <taxon>Enterobacterales</taxon>
        <taxon>Morganellaceae</taxon>
        <taxon>Morganella</taxon>
    </lineage>
</organism>